<dbReference type="Proteomes" id="UP000324974">
    <property type="component" value="Chromosome"/>
</dbReference>
<keyword evidence="1" id="KW-0472">Membrane</keyword>
<evidence type="ECO:0000313" key="2">
    <source>
        <dbReference type="EMBL" id="QEL17328.1"/>
    </source>
</evidence>
<sequence length="276" mass="30180">MPETNSTAGVENSDLPPPDTFFLSGGGPRLVDGGPIYKESPPDPLALLPGRVAEPWNTVTAFLFVLIVIAWAVRLRGNYRRHPFVTACLPVLLAGGIGGTLYHMHRSRYAYFILDVVPISLLGFAGAIYLAVRLTPHTGWRRWGRVGLAVSAAVGCYLFLNGVLFRGLLGTFGGNPHMIVNISYASLAVVLLIPLFLALARTRFRHGGLVLAALASFAIAWFMRLVDNTGLGDLPMGTHWLWHVFGAITTVAVMEYFHRLEVETLEPISYDKSHLS</sequence>
<dbReference type="OrthoDB" id="276484at2"/>
<gene>
    <name evidence="2" type="ORF">PX52LOC_04311</name>
</gene>
<reference evidence="3" key="1">
    <citation type="submission" date="2019-08" db="EMBL/GenBank/DDBJ databases">
        <title>Limnoglobus roseus gen. nov., sp. nov., a novel freshwater planctomycete with a giant genome from the family Gemmataceae.</title>
        <authorList>
            <person name="Kulichevskaya I.S."/>
            <person name="Naumoff D.G."/>
            <person name="Miroshnikov K."/>
            <person name="Ivanova A."/>
            <person name="Philippov D.A."/>
            <person name="Hakobyan A."/>
            <person name="Rijpstra I.C."/>
            <person name="Sinninghe Damste J.S."/>
            <person name="Liesack W."/>
            <person name="Dedysh S.N."/>
        </authorList>
    </citation>
    <scope>NUCLEOTIDE SEQUENCE [LARGE SCALE GENOMIC DNA]</scope>
    <source>
        <strain evidence="3">PX52</strain>
    </source>
</reference>
<keyword evidence="3" id="KW-1185">Reference proteome</keyword>
<feature type="transmembrane region" description="Helical" evidence="1">
    <location>
        <begin position="55"/>
        <end position="72"/>
    </location>
</feature>
<name>A0A5C1AK83_9BACT</name>
<protein>
    <submittedName>
        <fullName evidence="2">Membrane protein</fullName>
    </submittedName>
</protein>
<proteinExistence type="predicted"/>
<evidence type="ECO:0000313" key="3">
    <source>
        <dbReference type="Proteomes" id="UP000324974"/>
    </source>
</evidence>
<feature type="transmembrane region" description="Helical" evidence="1">
    <location>
        <begin position="84"/>
        <end position="103"/>
    </location>
</feature>
<dbReference type="EMBL" id="CP042425">
    <property type="protein sequence ID" value="QEL17328.1"/>
    <property type="molecule type" value="Genomic_DNA"/>
</dbReference>
<dbReference type="KEGG" id="lrs:PX52LOC_04311"/>
<keyword evidence="1" id="KW-0812">Transmembrane</keyword>
<dbReference type="RefSeq" id="WP_149111955.1">
    <property type="nucleotide sequence ID" value="NZ_CP042425.1"/>
</dbReference>
<keyword evidence="1" id="KW-1133">Transmembrane helix</keyword>
<feature type="transmembrane region" description="Helical" evidence="1">
    <location>
        <begin position="143"/>
        <end position="165"/>
    </location>
</feature>
<feature type="transmembrane region" description="Helical" evidence="1">
    <location>
        <begin position="177"/>
        <end position="200"/>
    </location>
</feature>
<dbReference type="AlphaFoldDB" id="A0A5C1AK83"/>
<evidence type="ECO:0000256" key="1">
    <source>
        <dbReference type="SAM" id="Phobius"/>
    </source>
</evidence>
<accession>A0A5C1AK83</accession>
<organism evidence="2 3">
    <name type="scientific">Limnoglobus roseus</name>
    <dbReference type="NCBI Taxonomy" id="2598579"/>
    <lineage>
        <taxon>Bacteria</taxon>
        <taxon>Pseudomonadati</taxon>
        <taxon>Planctomycetota</taxon>
        <taxon>Planctomycetia</taxon>
        <taxon>Gemmatales</taxon>
        <taxon>Gemmataceae</taxon>
        <taxon>Limnoglobus</taxon>
    </lineage>
</organism>
<feature type="transmembrane region" description="Helical" evidence="1">
    <location>
        <begin position="238"/>
        <end position="257"/>
    </location>
</feature>
<feature type="transmembrane region" description="Helical" evidence="1">
    <location>
        <begin position="207"/>
        <end position="226"/>
    </location>
</feature>
<feature type="transmembrane region" description="Helical" evidence="1">
    <location>
        <begin position="109"/>
        <end position="131"/>
    </location>
</feature>